<protein>
    <submittedName>
        <fullName evidence="2">Probable metal-dependent peptidase</fullName>
    </submittedName>
</protein>
<dbReference type="AlphaFoldDB" id="A0A3B1ALW3"/>
<proteinExistence type="predicted"/>
<organism evidence="2">
    <name type="scientific">hydrothermal vent metagenome</name>
    <dbReference type="NCBI Taxonomy" id="652676"/>
    <lineage>
        <taxon>unclassified sequences</taxon>
        <taxon>metagenomes</taxon>
        <taxon>ecological metagenomes</taxon>
    </lineage>
</organism>
<evidence type="ECO:0000313" key="2">
    <source>
        <dbReference type="EMBL" id="VAX06906.1"/>
    </source>
</evidence>
<reference evidence="2" key="1">
    <citation type="submission" date="2018-06" db="EMBL/GenBank/DDBJ databases">
        <authorList>
            <person name="Zhirakovskaya E."/>
        </authorList>
    </citation>
    <scope>NUCLEOTIDE SEQUENCE</scope>
</reference>
<feature type="transmembrane region" description="Helical" evidence="1">
    <location>
        <begin position="147"/>
        <end position="166"/>
    </location>
</feature>
<keyword evidence="1" id="KW-0812">Transmembrane</keyword>
<dbReference type="Pfam" id="PF04298">
    <property type="entry name" value="Zn_peptidase_2"/>
    <property type="match status" value="1"/>
</dbReference>
<accession>A0A3B1ALW3</accession>
<keyword evidence="1" id="KW-0472">Membrane</keyword>
<name>A0A3B1ALW3_9ZZZZ</name>
<evidence type="ECO:0000256" key="1">
    <source>
        <dbReference type="SAM" id="Phobius"/>
    </source>
</evidence>
<sequence length="228" mass="25511">MPYLIIIIILIALLYAPQFWAQYTFKRYAKERDNIPGSGGELARHLLDRFDMPHVKVERGNPGEDHYDPATKTVRLGPNNFDHHSLTAIAVSAHEVGHAIQNHNNETLLGLRGRLLEIANRFQKLGSVAILVMPLVAVLSHSPVIGGLFLFVGLASMFMTTLVHFITLPVELDASFGKALPILLKGEYVTEKDEAAIRKILKAAAWTYVAASLSSLLNVWRWLRVLRR</sequence>
<dbReference type="EMBL" id="UOFY01000011">
    <property type="protein sequence ID" value="VAX06906.1"/>
    <property type="molecule type" value="Genomic_DNA"/>
</dbReference>
<gene>
    <name evidence="2" type="ORF">MNBD_GAMMA25-1523</name>
</gene>
<dbReference type="PANTHER" id="PTHR36434">
    <property type="entry name" value="MEMBRANE PROTEASE YUGP-RELATED"/>
    <property type="match status" value="1"/>
</dbReference>
<feature type="transmembrane region" description="Helical" evidence="1">
    <location>
        <begin position="203"/>
        <end position="223"/>
    </location>
</feature>
<keyword evidence="1" id="KW-1133">Transmembrane helix</keyword>
<dbReference type="InterPro" id="IPR007395">
    <property type="entry name" value="Zn_peptidase_2"/>
</dbReference>
<dbReference type="PANTHER" id="PTHR36434:SF1">
    <property type="entry name" value="MEMBRANE PROTEASE YUGP-RELATED"/>
    <property type="match status" value="1"/>
</dbReference>